<feature type="region of interest" description="Disordered" evidence="2">
    <location>
        <begin position="1"/>
        <end position="35"/>
    </location>
</feature>
<dbReference type="SUPFAM" id="SSF51182">
    <property type="entry name" value="RmlC-like cupins"/>
    <property type="match status" value="1"/>
</dbReference>
<name>A0A939PK77_9ACTN</name>
<gene>
    <name evidence="4" type="ORF">J4573_44205</name>
</gene>
<dbReference type="EMBL" id="JAGEOJ010000024">
    <property type="protein sequence ID" value="MBO2454155.1"/>
    <property type="molecule type" value="Genomic_DNA"/>
</dbReference>
<dbReference type="GO" id="GO:0003677">
    <property type="term" value="F:DNA binding"/>
    <property type="evidence" value="ECO:0007669"/>
    <property type="project" value="UniProtKB-KW"/>
</dbReference>
<dbReference type="GO" id="GO:0003700">
    <property type="term" value="F:DNA-binding transcription factor activity"/>
    <property type="evidence" value="ECO:0007669"/>
    <property type="project" value="TreeGrafter"/>
</dbReference>
<dbReference type="Proteomes" id="UP000669179">
    <property type="component" value="Unassembled WGS sequence"/>
</dbReference>
<dbReference type="Pfam" id="PF13560">
    <property type="entry name" value="HTH_31"/>
    <property type="match status" value="1"/>
</dbReference>
<dbReference type="CDD" id="cd02209">
    <property type="entry name" value="cupin_XRE_C"/>
    <property type="match status" value="1"/>
</dbReference>
<evidence type="ECO:0000256" key="2">
    <source>
        <dbReference type="SAM" id="MobiDB-lite"/>
    </source>
</evidence>
<organism evidence="4 5">
    <name type="scientific">Actinomadura barringtoniae</name>
    <dbReference type="NCBI Taxonomy" id="1427535"/>
    <lineage>
        <taxon>Bacteria</taxon>
        <taxon>Bacillati</taxon>
        <taxon>Actinomycetota</taxon>
        <taxon>Actinomycetes</taxon>
        <taxon>Streptosporangiales</taxon>
        <taxon>Thermomonosporaceae</taxon>
        <taxon>Actinomadura</taxon>
    </lineage>
</organism>
<evidence type="ECO:0000256" key="1">
    <source>
        <dbReference type="ARBA" id="ARBA00023125"/>
    </source>
</evidence>
<dbReference type="PANTHER" id="PTHR46797:SF1">
    <property type="entry name" value="METHYLPHOSPHONATE SYNTHASE"/>
    <property type="match status" value="1"/>
</dbReference>
<dbReference type="CDD" id="cd00093">
    <property type="entry name" value="HTH_XRE"/>
    <property type="match status" value="1"/>
</dbReference>
<keyword evidence="1" id="KW-0238">DNA-binding</keyword>
<proteinExistence type="predicted"/>
<dbReference type="SUPFAM" id="SSF47413">
    <property type="entry name" value="lambda repressor-like DNA-binding domains"/>
    <property type="match status" value="1"/>
</dbReference>
<dbReference type="GO" id="GO:0005829">
    <property type="term" value="C:cytosol"/>
    <property type="evidence" value="ECO:0007669"/>
    <property type="project" value="TreeGrafter"/>
</dbReference>
<accession>A0A939PK77</accession>
<evidence type="ECO:0000313" key="4">
    <source>
        <dbReference type="EMBL" id="MBO2454155.1"/>
    </source>
</evidence>
<evidence type="ECO:0000259" key="3">
    <source>
        <dbReference type="PROSITE" id="PS50943"/>
    </source>
</evidence>
<comment type="caution">
    <text evidence="4">The sequence shown here is derived from an EMBL/GenBank/DDBJ whole genome shotgun (WGS) entry which is preliminary data.</text>
</comment>
<protein>
    <submittedName>
        <fullName evidence="4">Cupin domain-containing protein</fullName>
    </submittedName>
</protein>
<dbReference type="InterPro" id="IPR011051">
    <property type="entry name" value="RmlC_Cupin_sf"/>
</dbReference>
<dbReference type="InterPro" id="IPR010982">
    <property type="entry name" value="Lambda_DNA-bd_dom_sf"/>
</dbReference>
<reference evidence="4" key="1">
    <citation type="submission" date="2021-03" db="EMBL/GenBank/DDBJ databases">
        <authorList>
            <person name="Kanchanasin P."/>
            <person name="Saeng-In P."/>
            <person name="Phongsopitanun W."/>
            <person name="Yuki M."/>
            <person name="Kudo T."/>
            <person name="Ohkuma M."/>
            <person name="Tanasupawat S."/>
        </authorList>
    </citation>
    <scope>NUCLEOTIDE SEQUENCE</scope>
    <source>
        <strain evidence="4">GKU 128</strain>
    </source>
</reference>
<dbReference type="InterPro" id="IPR001387">
    <property type="entry name" value="Cro/C1-type_HTH"/>
</dbReference>
<dbReference type="PANTHER" id="PTHR46797">
    <property type="entry name" value="HTH-TYPE TRANSCRIPTIONAL REGULATOR"/>
    <property type="match status" value="1"/>
</dbReference>
<keyword evidence="5" id="KW-1185">Reference proteome</keyword>
<feature type="domain" description="HTH cro/C1-type" evidence="3">
    <location>
        <begin position="46"/>
        <end position="100"/>
    </location>
</feature>
<evidence type="ECO:0000313" key="5">
    <source>
        <dbReference type="Proteomes" id="UP000669179"/>
    </source>
</evidence>
<dbReference type="Gene3D" id="1.10.260.40">
    <property type="entry name" value="lambda repressor-like DNA-binding domains"/>
    <property type="match status" value="1"/>
</dbReference>
<dbReference type="SMART" id="SM00530">
    <property type="entry name" value="HTH_XRE"/>
    <property type="match status" value="1"/>
</dbReference>
<sequence>MAVAHGIEGASGQVVEANSVAETGKGADVDQTPATARVLDEVGPRLRQLRSERGVTLAGLSEATGISKSTLSRLESGQRKPSLELLLPIAQAHQVALDELVGSEKVGDPRVRSAPREANGMTSLPLTRNIGPLQAFKMIISPERGVPEPETHEGYEWLYVLSGKLRLILAEHDLVLKPGEAAEFDCRVPHAFYSADDKPVEVLSLFGRQGERMHIRAKPRRKDKE</sequence>
<dbReference type="Pfam" id="PF07883">
    <property type="entry name" value="Cupin_2"/>
    <property type="match status" value="1"/>
</dbReference>
<dbReference type="InterPro" id="IPR050807">
    <property type="entry name" value="TransReg_Diox_bact_type"/>
</dbReference>
<dbReference type="Gene3D" id="2.60.120.10">
    <property type="entry name" value="Jelly Rolls"/>
    <property type="match status" value="1"/>
</dbReference>
<dbReference type="InterPro" id="IPR014710">
    <property type="entry name" value="RmlC-like_jellyroll"/>
</dbReference>
<dbReference type="AlphaFoldDB" id="A0A939PK77"/>
<dbReference type="PROSITE" id="PS50943">
    <property type="entry name" value="HTH_CROC1"/>
    <property type="match status" value="1"/>
</dbReference>
<dbReference type="InterPro" id="IPR013096">
    <property type="entry name" value="Cupin_2"/>
</dbReference>